<dbReference type="SMART" id="SM00983">
    <property type="entry name" value="TPK_B1_binding"/>
    <property type="match status" value="1"/>
</dbReference>
<evidence type="ECO:0000256" key="2">
    <source>
        <dbReference type="ARBA" id="ARBA00022741"/>
    </source>
</evidence>
<dbReference type="GO" id="GO:0006772">
    <property type="term" value="P:thiamine metabolic process"/>
    <property type="evidence" value="ECO:0007669"/>
    <property type="project" value="InterPro"/>
</dbReference>
<evidence type="ECO:0000256" key="1">
    <source>
        <dbReference type="ARBA" id="ARBA00022679"/>
    </source>
</evidence>
<dbReference type="PANTHER" id="PTHR41299:SF1">
    <property type="entry name" value="THIAMINE PYROPHOSPHOKINASE"/>
    <property type="match status" value="1"/>
</dbReference>
<keyword evidence="2" id="KW-0547">Nucleotide-binding</keyword>
<reference evidence="6" key="1">
    <citation type="submission" date="2020-05" db="EMBL/GenBank/DDBJ databases">
        <authorList>
            <person name="Chiriac C."/>
            <person name="Salcher M."/>
            <person name="Ghai R."/>
            <person name="Kavagutti S V."/>
        </authorList>
    </citation>
    <scope>NUCLEOTIDE SEQUENCE</scope>
</reference>
<dbReference type="GO" id="GO:0004788">
    <property type="term" value="F:thiamine diphosphokinase activity"/>
    <property type="evidence" value="ECO:0007669"/>
    <property type="project" value="InterPro"/>
</dbReference>
<proteinExistence type="predicted"/>
<dbReference type="GO" id="GO:0030975">
    <property type="term" value="F:thiamine binding"/>
    <property type="evidence" value="ECO:0007669"/>
    <property type="project" value="InterPro"/>
</dbReference>
<dbReference type="CDD" id="cd07995">
    <property type="entry name" value="TPK"/>
    <property type="match status" value="1"/>
</dbReference>
<dbReference type="GO" id="GO:0005524">
    <property type="term" value="F:ATP binding"/>
    <property type="evidence" value="ECO:0007669"/>
    <property type="project" value="UniProtKB-KW"/>
</dbReference>
<name>A0A6J6KUC1_9ZZZZ</name>
<organism evidence="6">
    <name type="scientific">freshwater metagenome</name>
    <dbReference type="NCBI Taxonomy" id="449393"/>
    <lineage>
        <taxon>unclassified sequences</taxon>
        <taxon>metagenomes</taxon>
        <taxon>ecological metagenomes</taxon>
    </lineage>
</organism>
<dbReference type="InterPro" id="IPR053149">
    <property type="entry name" value="TPK"/>
</dbReference>
<dbReference type="PANTHER" id="PTHR41299">
    <property type="entry name" value="THIAMINE PYROPHOSPHOKINASE"/>
    <property type="match status" value="1"/>
</dbReference>
<evidence type="ECO:0000313" key="6">
    <source>
        <dbReference type="EMBL" id="CAB4651705.1"/>
    </source>
</evidence>
<dbReference type="AlphaFoldDB" id="A0A6J6KUC1"/>
<dbReference type="InterPro" id="IPR036371">
    <property type="entry name" value="TPK_B1-bd_sf"/>
</dbReference>
<dbReference type="Gene3D" id="3.40.50.10240">
    <property type="entry name" value="Thiamin pyrophosphokinase, catalytic domain"/>
    <property type="match status" value="1"/>
</dbReference>
<dbReference type="Pfam" id="PF04265">
    <property type="entry name" value="TPK_B1_binding"/>
    <property type="match status" value="1"/>
</dbReference>
<keyword evidence="3" id="KW-0418">Kinase</keyword>
<dbReference type="NCBIfam" id="TIGR01378">
    <property type="entry name" value="thi_PPkinase"/>
    <property type="match status" value="1"/>
</dbReference>
<keyword evidence="1" id="KW-0808">Transferase</keyword>
<dbReference type="GO" id="GO:0016301">
    <property type="term" value="F:kinase activity"/>
    <property type="evidence" value="ECO:0007669"/>
    <property type="project" value="UniProtKB-KW"/>
</dbReference>
<dbReference type="Pfam" id="PF04263">
    <property type="entry name" value="TPK_catalytic"/>
    <property type="match status" value="1"/>
</dbReference>
<feature type="domain" description="Thiamin pyrophosphokinase thiamin-binding" evidence="5">
    <location>
        <begin position="134"/>
        <end position="210"/>
    </location>
</feature>
<evidence type="ECO:0000256" key="4">
    <source>
        <dbReference type="ARBA" id="ARBA00022840"/>
    </source>
</evidence>
<dbReference type="InterPro" id="IPR036759">
    <property type="entry name" value="TPK_catalytic_sf"/>
</dbReference>
<gene>
    <name evidence="6" type="ORF">UFOPK2169_00806</name>
</gene>
<protein>
    <submittedName>
        <fullName evidence="6">Unannotated protein</fullName>
    </submittedName>
</protein>
<accession>A0A6J6KUC1</accession>
<dbReference type="GO" id="GO:0009229">
    <property type="term" value="P:thiamine diphosphate biosynthetic process"/>
    <property type="evidence" value="ECO:0007669"/>
    <property type="project" value="InterPro"/>
</dbReference>
<sequence length="221" mass="23746">MDSTSPLALIFTGGARPHHSIAQDLGTPQLVIAADSGWSHARAFGYVPQFLVGDLDSISADDLAEAHSLDTEIVQHSIDKDLTDTEIAVQLAHSLKYERIHVLSGGGDRFDHLVAMLHSLVAHTEEVAITAHVGQSFVYFVTPKQRFHTTCAPHTTVSLIPLGGPARGVRSEGLKWNLSRETLHSFASRGVSNCTTADSFALSLRTGVLAVFITQLTGETP</sequence>
<dbReference type="SUPFAM" id="SSF63862">
    <property type="entry name" value="Thiamin pyrophosphokinase, substrate-binding domain"/>
    <property type="match status" value="1"/>
</dbReference>
<evidence type="ECO:0000259" key="5">
    <source>
        <dbReference type="SMART" id="SM00983"/>
    </source>
</evidence>
<dbReference type="InterPro" id="IPR006282">
    <property type="entry name" value="Thi_PPkinase"/>
</dbReference>
<dbReference type="InterPro" id="IPR007373">
    <property type="entry name" value="Thiamin_PyroPKinase_B1-bd"/>
</dbReference>
<dbReference type="EMBL" id="CAEZWE010000026">
    <property type="protein sequence ID" value="CAB4651705.1"/>
    <property type="molecule type" value="Genomic_DNA"/>
</dbReference>
<keyword evidence="4" id="KW-0067">ATP-binding</keyword>
<dbReference type="SUPFAM" id="SSF63999">
    <property type="entry name" value="Thiamin pyrophosphokinase, catalytic domain"/>
    <property type="match status" value="1"/>
</dbReference>
<dbReference type="InterPro" id="IPR007371">
    <property type="entry name" value="TPK_catalytic"/>
</dbReference>
<evidence type="ECO:0000256" key="3">
    <source>
        <dbReference type="ARBA" id="ARBA00022777"/>
    </source>
</evidence>